<dbReference type="AlphaFoldDB" id="A0A834VZ73"/>
<gene>
    <name evidence="12" type="ORF">G2W53_042023</name>
</gene>
<evidence type="ECO:0000256" key="2">
    <source>
        <dbReference type="ARBA" id="ARBA00022614"/>
    </source>
</evidence>
<keyword evidence="4" id="KW-0677">Repeat</keyword>
<dbReference type="InterPro" id="IPR001245">
    <property type="entry name" value="Ser-Thr/Tyr_kinase_cat_dom"/>
</dbReference>
<keyword evidence="12" id="KW-0808">Transferase</keyword>
<dbReference type="Pfam" id="PF07714">
    <property type="entry name" value="PK_Tyr_Ser-Thr"/>
    <property type="match status" value="1"/>
</dbReference>
<protein>
    <submittedName>
        <fullName evidence="12">Inactive LRR receptor-like serine/threonine-protein kinase BIR2</fullName>
    </submittedName>
</protein>
<evidence type="ECO:0000256" key="10">
    <source>
        <dbReference type="SAM" id="Phobius"/>
    </source>
</evidence>
<organism evidence="12 13">
    <name type="scientific">Senna tora</name>
    <dbReference type="NCBI Taxonomy" id="362788"/>
    <lineage>
        <taxon>Eukaryota</taxon>
        <taxon>Viridiplantae</taxon>
        <taxon>Streptophyta</taxon>
        <taxon>Embryophyta</taxon>
        <taxon>Tracheophyta</taxon>
        <taxon>Spermatophyta</taxon>
        <taxon>Magnoliopsida</taxon>
        <taxon>eudicotyledons</taxon>
        <taxon>Gunneridae</taxon>
        <taxon>Pentapetalae</taxon>
        <taxon>rosids</taxon>
        <taxon>fabids</taxon>
        <taxon>Fabales</taxon>
        <taxon>Fabaceae</taxon>
        <taxon>Caesalpinioideae</taxon>
        <taxon>Cassia clade</taxon>
        <taxon>Senna</taxon>
    </lineage>
</organism>
<dbReference type="EMBL" id="JAAIUW010000013">
    <property type="protein sequence ID" value="KAF7802912.1"/>
    <property type="molecule type" value="Genomic_DNA"/>
</dbReference>
<dbReference type="SUPFAM" id="SSF52058">
    <property type="entry name" value="L domain-like"/>
    <property type="match status" value="1"/>
</dbReference>
<dbReference type="InterPro" id="IPR000719">
    <property type="entry name" value="Prot_kinase_dom"/>
</dbReference>
<dbReference type="InterPro" id="IPR001611">
    <property type="entry name" value="Leu-rich_rpt"/>
</dbReference>
<dbReference type="Gene3D" id="3.30.200.20">
    <property type="entry name" value="Phosphorylase Kinase, domain 1"/>
    <property type="match status" value="1"/>
</dbReference>
<evidence type="ECO:0000256" key="6">
    <source>
        <dbReference type="ARBA" id="ARBA00022840"/>
    </source>
</evidence>
<dbReference type="PANTHER" id="PTHR48056">
    <property type="entry name" value="LRR RECEPTOR-LIKE SERINE/THREONINE-PROTEIN KINASE-RELATED"/>
    <property type="match status" value="1"/>
</dbReference>
<dbReference type="FunFam" id="3.80.10.10:FF:000415">
    <property type="entry name" value="Inactive LRR receptor-like serine/threonine-protein kinase BIR2"/>
    <property type="match status" value="1"/>
</dbReference>
<comment type="caution">
    <text evidence="12">The sequence shown here is derived from an EMBL/GenBank/DDBJ whole genome shotgun (WGS) entry which is preliminary data.</text>
</comment>
<keyword evidence="9" id="KW-0325">Glycoprotein</keyword>
<comment type="subcellular location">
    <subcellularLocation>
        <location evidence="1">Membrane</location>
    </subcellularLocation>
</comment>
<dbReference type="Pfam" id="PF13855">
    <property type="entry name" value="LRR_8"/>
    <property type="match status" value="1"/>
</dbReference>
<dbReference type="Proteomes" id="UP000634136">
    <property type="component" value="Unassembled WGS sequence"/>
</dbReference>
<keyword evidence="7 10" id="KW-1133">Transmembrane helix</keyword>
<dbReference type="Gene3D" id="3.80.10.10">
    <property type="entry name" value="Ribonuclease Inhibitor"/>
    <property type="match status" value="1"/>
</dbReference>
<dbReference type="Gene3D" id="1.10.510.10">
    <property type="entry name" value="Transferase(Phosphotransferase) domain 1"/>
    <property type="match status" value="1"/>
</dbReference>
<dbReference type="Pfam" id="PF00560">
    <property type="entry name" value="LRR_1"/>
    <property type="match status" value="1"/>
</dbReference>
<name>A0A834VZ73_9FABA</name>
<dbReference type="PROSITE" id="PS50011">
    <property type="entry name" value="PROTEIN_KINASE_DOM"/>
    <property type="match status" value="1"/>
</dbReference>
<evidence type="ECO:0000256" key="9">
    <source>
        <dbReference type="ARBA" id="ARBA00023180"/>
    </source>
</evidence>
<evidence type="ECO:0000259" key="11">
    <source>
        <dbReference type="PROSITE" id="PS50011"/>
    </source>
</evidence>
<feature type="transmembrane region" description="Helical" evidence="10">
    <location>
        <begin position="47"/>
        <end position="68"/>
    </location>
</feature>
<evidence type="ECO:0000256" key="7">
    <source>
        <dbReference type="ARBA" id="ARBA00022989"/>
    </source>
</evidence>
<dbReference type="GO" id="GO:0016020">
    <property type="term" value="C:membrane"/>
    <property type="evidence" value="ECO:0007669"/>
    <property type="project" value="UniProtKB-SubCell"/>
</dbReference>
<accession>A0A834VZ73</accession>
<dbReference type="GO" id="GO:0005524">
    <property type="term" value="F:ATP binding"/>
    <property type="evidence" value="ECO:0007669"/>
    <property type="project" value="UniProtKB-KW"/>
</dbReference>
<keyword evidence="12" id="KW-0418">Kinase</keyword>
<reference evidence="12" key="1">
    <citation type="submission" date="2020-09" db="EMBL/GenBank/DDBJ databases">
        <title>Genome-Enabled Discovery of Anthraquinone Biosynthesis in Senna tora.</title>
        <authorList>
            <person name="Kang S.-H."/>
            <person name="Pandey R.P."/>
            <person name="Lee C.-M."/>
            <person name="Sim J.-S."/>
            <person name="Jeong J.-T."/>
            <person name="Choi B.-S."/>
            <person name="Jung M."/>
            <person name="Ginzburg D."/>
            <person name="Zhao K."/>
            <person name="Won S.Y."/>
            <person name="Oh T.-J."/>
            <person name="Yu Y."/>
            <person name="Kim N.-H."/>
            <person name="Lee O.R."/>
            <person name="Lee T.-H."/>
            <person name="Bashyal P."/>
            <person name="Kim T.-S."/>
            <person name="Lee W.-H."/>
            <person name="Kawkins C."/>
            <person name="Kim C.-K."/>
            <person name="Kim J.S."/>
            <person name="Ahn B.O."/>
            <person name="Rhee S.Y."/>
            <person name="Sohng J.K."/>
        </authorList>
    </citation>
    <scope>NUCLEOTIDE SEQUENCE</scope>
    <source>
        <tissue evidence="12">Leaf</tissue>
    </source>
</reference>
<dbReference type="InterPro" id="IPR011009">
    <property type="entry name" value="Kinase-like_dom_sf"/>
</dbReference>
<evidence type="ECO:0000256" key="1">
    <source>
        <dbReference type="ARBA" id="ARBA00004370"/>
    </source>
</evidence>
<keyword evidence="13" id="KW-1185">Reference proteome</keyword>
<dbReference type="SUPFAM" id="SSF56112">
    <property type="entry name" value="Protein kinase-like (PK-like)"/>
    <property type="match status" value="1"/>
</dbReference>
<evidence type="ECO:0000313" key="12">
    <source>
        <dbReference type="EMBL" id="KAF7802912.1"/>
    </source>
</evidence>
<feature type="domain" description="Protein kinase" evidence="11">
    <location>
        <begin position="348"/>
        <end position="627"/>
    </location>
</feature>
<evidence type="ECO:0000256" key="4">
    <source>
        <dbReference type="ARBA" id="ARBA00022737"/>
    </source>
</evidence>
<evidence type="ECO:0000256" key="8">
    <source>
        <dbReference type="ARBA" id="ARBA00023136"/>
    </source>
</evidence>
<feature type="transmembrane region" description="Helical" evidence="10">
    <location>
        <begin position="267"/>
        <end position="292"/>
    </location>
</feature>
<dbReference type="FunFam" id="3.30.200.20:FF:000428">
    <property type="entry name" value="Inactive LRR receptor-like serine/threonine-protein kinase BIR2"/>
    <property type="match status" value="1"/>
</dbReference>
<dbReference type="OrthoDB" id="598358at2759"/>
<evidence type="ECO:0000256" key="5">
    <source>
        <dbReference type="ARBA" id="ARBA00022741"/>
    </source>
</evidence>
<keyword evidence="6" id="KW-0067">ATP-binding</keyword>
<dbReference type="GO" id="GO:0004672">
    <property type="term" value="F:protein kinase activity"/>
    <property type="evidence" value="ECO:0007669"/>
    <property type="project" value="InterPro"/>
</dbReference>
<keyword evidence="8 10" id="KW-0472">Membrane</keyword>
<keyword evidence="5" id="KW-0547">Nucleotide-binding</keyword>
<proteinExistence type="predicted"/>
<dbReference type="InterPro" id="IPR013210">
    <property type="entry name" value="LRR_N_plant-typ"/>
</dbReference>
<keyword evidence="3 10" id="KW-0812">Transmembrane</keyword>
<sequence>MFCYQESNQDSSAAQDLWNQDLDRILIHCSDTMFKMAKNSLDLRNRLLLLILLLCNNLASLWSFAASLQSEDDVKCLKGIKESLIDPQGKLASWRFDNTTAGFICGFVGVVCWNAQENRILNLELRDMKLSGGVPESLKYCGNSLQKLDLGSNDISGTIPSQICGWLPFLVTLDLSDNHLSGTIPPTLVNCTYLNTLILSNNQLSGSIPYEFGSLSRLKTFSVANNRLTGTIPSFLSGFEKEDFGGNSGLCGGPLGSKCGGLSKKNLAVIVAAGVFGAAGSLILAFGLWWWYHHLRMDGKKKGGYGVGMEDDDWAVRLRGYKLVQVTLFQKPIVKVKLGDLMAATNNFSAKHILMSTRTGTTYKADLPDGSTLAVKRLSNCNNIGEKQFRAEMNRLGQVRHPNLAPLLGFCVVQEEKLLVYKHMSNGTLSSLLHHKNNGGALLELDWPMRFRIGFGAARALAYLHHGFHPPILHQNMCSNVIAVDEDFDARLMDFGLARLMTSNSNENSFVSGELGYVAPEYPSTLFASLKGDVYGFGVVLLELVTGRKPDIEVVDNGIGEEEFKGKLVDWVNMFSGSGRIKDCVDKSISGRGHDDEISQLLKIASNCVVSSPKDRWSMYQVYHSLKSLSKDYSFSEHDDEFPMVFGKPDNEIS</sequence>
<dbReference type="InterPro" id="IPR050647">
    <property type="entry name" value="Plant_LRR-RLKs"/>
</dbReference>
<dbReference type="PANTHER" id="PTHR48056:SF81">
    <property type="entry name" value="RECEPTOR PROTEIN-TYROSINE KINASE CEPR1"/>
    <property type="match status" value="1"/>
</dbReference>
<dbReference type="Pfam" id="PF08263">
    <property type="entry name" value="LRRNT_2"/>
    <property type="match status" value="1"/>
</dbReference>
<keyword evidence="2" id="KW-0433">Leucine-rich repeat</keyword>
<evidence type="ECO:0000313" key="13">
    <source>
        <dbReference type="Proteomes" id="UP000634136"/>
    </source>
</evidence>
<evidence type="ECO:0000256" key="3">
    <source>
        <dbReference type="ARBA" id="ARBA00022692"/>
    </source>
</evidence>
<keyword evidence="12" id="KW-0675">Receptor</keyword>
<dbReference type="InterPro" id="IPR032675">
    <property type="entry name" value="LRR_dom_sf"/>
</dbReference>